<evidence type="ECO:0000313" key="2">
    <source>
        <dbReference type="Proteomes" id="UP000799439"/>
    </source>
</evidence>
<dbReference type="Proteomes" id="UP000799439">
    <property type="component" value="Unassembled WGS sequence"/>
</dbReference>
<reference evidence="1" key="1">
    <citation type="journal article" date="2020" name="Stud. Mycol.">
        <title>101 Dothideomycetes genomes: a test case for predicting lifestyles and emergence of pathogens.</title>
        <authorList>
            <person name="Haridas S."/>
            <person name="Albert R."/>
            <person name="Binder M."/>
            <person name="Bloem J."/>
            <person name="Labutti K."/>
            <person name="Salamov A."/>
            <person name="Andreopoulos B."/>
            <person name="Baker S."/>
            <person name="Barry K."/>
            <person name="Bills G."/>
            <person name="Bluhm B."/>
            <person name="Cannon C."/>
            <person name="Castanera R."/>
            <person name="Culley D."/>
            <person name="Daum C."/>
            <person name="Ezra D."/>
            <person name="Gonzalez J."/>
            <person name="Henrissat B."/>
            <person name="Kuo A."/>
            <person name="Liang C."/>
            <person name="Lipzen A."/>
            <person name="Lutzoni F."/>
            <person name="Magnuson J."/>
            <person name="Mondo S."/>
            <person name="Nolan M."/>
            <person name="Ohm R."/>
            <person name="Pangilinan J."/>
            <person name="Park H.-J."/>
            <person name="Ramirez L."/>
            <person name="Alfaro M."/>
            <person name="Sun H."/>
            <person name="Tritt A."/>
            <person name="Yoshinaga Y."/>
            <person name="Zwiers L.-H."/>
            <person name="Turgeon B."/>
            <person name="Goodwin S."/>
            <person name="Spatafora J."/>
            <person name="Crous P."/>
            <person name="Grigoriev I."/>
        </authorList>
    </citation>
    <scope>NUCLEOTIDE SEQUENCE</scope>
    <source>
        <strain evidence="1">CBS 260.36</strain>
    </source>
</reference>
<keyword evidence="2" id="KW-1185">Reference proteome</keyword>
<organism evidence="1 2">
    <name type="scientific">Myriangium duriaei CBS 260.36</name>
    <dbReference type="NCBI Taxonomy" id="1168546"/>
    <lineage>
        <taxon>Eukaryota</taxon>
        <taxon>Fungi</taxon>
        <taxon>Dikarya</taxon>
        <taxon>Ascomycota</taxon>
        <taxon>Pezizomycotina</taxon>
        <taxon>Dothideomycetes</taxon>
        <taxon>Dothideomycetidae</taxon>
        <taxon>Myriangiales</taxon>
        <taxon>Myriangiaceae</taxon>
        <taxon>Myriangium</taxon>
    </lineage>
</organism>
<gene>
    <name evidence="1" type="ORF">K461DRAFT_298157</name>
</gene>
<accession>A0A9P4IQ59</accession>
<comment type="caution">
    <text evidence="1">The sequence shown here is derived from an EMBL/GenBank/DDBJ whole genome shotgun (WGS) entry which is preliminary data.</text>
</comment>
<proteinExistence type="predicted"/>
<dbReference type="AlphaFoldDB" id="A0A9P4IQ59"/>
<name>A0A9P4IQ59_9PEZI</name>
<protein>
    <submittedName>
        <fullName evidence="1">Uncharacterized protein</fullName>
    </submittedName>
</protein>
<sequence length="468" mass="48446">MKLLPIVMASLHELPIAGASSLTQASPGSRKATSSCPAALTAPVKAFSSQNYAGFCSTWLSFPASSRAISTITGLNATQVTSACGCLGASATTLTSLSKTCVAADVAAIKKDFFNPTNFCKYYQSLGSTLSSFSGPVIDGLTSAQIYNACQCILPFCSSNRVVSLVTGPSGKDFCYYVVAPTKTVTTTSTPVVTQTTQITRTTTAKVQLITATTQKTVHVTQNATQCASQTTKGKRDSPDVVTPVAVASSFMTITQVVSSFVTFTAPTPTYLAGGPNSKTTTVTITPSTSLPKSTTTTTPPATTITSIVPSATGPLPLANVTKITYSDEPSYTDTYAIYPSLALTSSLLNASLIVTCTCNRGSEGCTISQWHEYGASAGFCNGVTDCMGVCSLFNLPARCKGWCTGVQYNGQTGKCSLLRGGLPFSNGSWCGVGTEEGSLAMMSQSVNVPAGNVDTIGEEVQGNSDAY</sequence>
<dbReference type="EMBL" id="ML996094">
    <property type="protein sequence ID" value="KAF2148058.1"/>
    <property type="molecule type" value="Genomic_DNA"/>
</dbReference>
<evidence type="ECO:0000313" key="1">
    <source>
        <dbReference type="EMBL" id="KAF2148058.1"/>
    </source>
</evidence>